<dbReference type="GO" id="GO:0019867">
    <property type="term" value="C:outer membrane"/>
    <property type="evidence" value="ECO:0007669"/>
    <property type="project" value="InterPro"/>
</dbReference>
<dbReference type="EC" id="4.2.2.n1" evidence="2"/>
<dbReference type="GO" id="GO:0009253">
    <property type="term" value="P:peptidoglycan catabolic process"/>
    <property type="evidence" value="ECO:0007669"/>
    <property type="project" value="TreeGrafter"/>
</dbReference>
<dbReference type="CDD" id="cd14668">
    <property type="entry name" value="mlta_B"/>
    <property type="match status" value="1"/>
</dbReference>
<name>A0A2C8F4B7_9BACT</name>
<sequence length="407" mass="45502">MMPIGRNVPLVLIGLLLMIAGCASKQQPSVPPKSEAPHYELVSDSKTEELASGLSLKPQGLASWTELRPGLEESLKYILRRNQNAVAVKRPGLTLTWKELGDSVAELIAILPKLDSNPEYLAERFDWLKVSPKTLLTGYYEPWLEASHERGGRYQYPLYGVPDDLKMIRLDQFHPRWKGQSLVYREGEDGIEPYYDREAIDGERALVGKGKEIAWAKDPVDIFFLQIQGSGRLVYPDGSVKHILYGGKNGHQYVSLGKLLINRGHVPREEMSMQRIKQFMDKNPYTAQKLMFENPSYVFFRLSDEGPYGSISSILTPRVSVAVDRTMIPLGSVLALKTGLLDYENGGVEPFFSLVLAQDTGGAIKGTRMDLFCGSGEEAEFLAGHLQEDSEVFFLVSKRILTTKTAD</sequence>
<dbReference type="EMBL" id="LT907975">
    <property type="protein sequence ID" value="SOB56945.1"/>
    <property type="molecule type" value="Genomic_DNA"/>
</dbReference>
<organism evidence="7 8">
    <name type="scientific">Pseudodesulfovibrio profundus</name>
    <dbReference type="NCBI Taxonomy" id="57320"/>
    <lineage>
        <taxon>Bacteria</taxon>
        <taxon>Pseudomonadati</taxon>
        <taxon>Thermodesulfobacteriota</taxon>
        <taxon>Desulfovibrionia</taxon>
        <taxon>Desulfovibrionales</taxon>
        <taxon>Desulfovibrionaceae</taxon>
    </lineage>
</organism>
<keyword evidence="4" id="KW-0961">Cell wall biogenesis/degradation</keyword>
<proteinExistence type="predicted"/>
<evidence type="ECO:0000259" key="6">
    <source>
        <dbReference type="SMART" id="SM00925"/>
    </source>
</evidence>
<dbReference type="GO" id="GO:0071555">
    <property type="term" value="P:cell wall organization"/>
    <property type="evidence" value="ECO:0007669"/>
    <property type="project" value="UniProtKB-KW"/>
</dbReference>
<protein>
    <recommendedName>
        <fullName evidence="2">peptidoglycan lytic exotransglycosylase</fullName>
        <ecNumber evidence="2">4.2.2.n1</ecNumber>
    </recommendedName>
    <alternativeName>
        <fullName evidence="5">Murein hydrolase A</fullName>
    </alternativeName>
</protein>
<feature type="domain" description="Lytic transglycosylase MltA" evidence="6">
    <location>
        <begin position="143"/>
        <end position="301"/>
    </location>
</feature>
<evidence type="ECO:0000256" key="5">
    <source>
        <dbReference type="ARBA" id="ARBA00030918"/>
    </source>
</evidence>
<dbReference type="Pfam" id="PF06725">
    <property type="entry name" value="3D"/>
    <property type="match status" value="1"/>
</dbReference>
<evidence type="ECO:0000313" key="8">
    <source>
        <dbReference type="Proteomes" id="UP000219215"/>
    </source>
</evidence>
<dbReference type="GO" id="GO:0009254">
    <property type="term" value="P:peptidoglycan turnover"/>
    <property type="evidence" value="ECO:0007669"/>
    <property type="project" value="InterPro"/>
</dbReference>
<evidence type="ECO:0000256" key="2">
    <source>
        <dbReference type="ARBA" id="ARBA00012587"/>
    </source>
</evidence>
<dbReference type="PROSITE" id="PS51257">
    <property type="entry name" value="PROKAR_LIPOPROTEIN"/>
    <property type="match status" value="1"/>
</dbReference>
<dbReference type="PANTHER" id="PTHR30124">
    <property type="entry name" value="MEMBRANE-BOUND LYTIC MUREIN TRANSGLYCOSYLASE A"/>
    <property type="match status" value="1"/>
</dbReference>
<dbReference type="Proteomes" id="UP000219215">
    <property type="component" value="Chromosome DPRO"/>
</dbReference>
<dbReference type="CDD" id="cd14485">
    <property type="entry name" value="mltA_like_LT_A"/>
    <property type="match status" value="1"/>
</dbReference>
<dbReference type="Gene3D" id="2.40.40.10">
    <property type="entry name" value="RlpA-like domain"/>
    <property type="match status" value="1"/>
</dbReference>
<dbReference type="GO" id="GO:0004553">
    <property type="term" value="F:hydrolase activity, hydrolyzing O-glycosyl compounds"/>
    <property type="evidence" value="ECO:0007669"/>
    <property type="project" value="InterPro"/>
</dbReference>
<dbReference type="InterPro" id="IPR005300">
    <property type="entry name" value="MltA_B"/>
</dbReference>
<keyword evidence="8" id="KW-1185">Reference proteome</keyword>
<gene>
    <name evidence="7" type="ORF">DPRO_0068</name>
</gene>
<dbReference type="SUPFAM" id="SSF50685">
    <property type="entry name" value="Barwin-like endoglucanases"/>
    <property type="match status" value="1"/>
</dbReference>
<dbReference type="AlphaFoldDB" id="A0A2C8F4B7"/>
<dbReference type="InterPro" id="IPR010611">
    <property type="entry name" value="3D_dom"/>
</dbReference>
<dbReference type="InterPro" id="IPR036908">
    <property type="entry name" value="RlpA-like_sf"/>
</dbReference>
<dbReference type="Gene3D" id="2.40.240.50">
    <property type="entry name" value="Barwin-like endoglucanases"/>
    <property type="match status" value="1"/>
</dbReference>
<evidence type="ECO:0000256" key="3">
    <source>
        <dbReference type="ARBA" id="ARBA00023239"/>
    </source>
</evidence>
<evidence type="ECO:0000256" key="4">
    <source>
        <dbReference type="ARBA" id="ARBA00023316"/>
    </source>
</evidence>
<evidence type="ECO:0000313" key="7">
    <source>
        <dbReference type="EMBL" id="SOB56945.1"/>
    </source>
</evidence>
<dbReference type="OrthoDB" id="9783686at2"/>
<keyword evidence="3" id="KW-0456">Lyase</keyword>
<dbReference type="Pfam" id="PF03562">
    <property type="entry name" value="MltA"/>
    <property type="match status" value="1"/>
</dbReference>
<dbReference type="InterPro" id="IPR026044">
    <property type="entry name" value="MltA"/>
</dbReference>
<evidence type="ECO:0000256" key="1">
    <source>
        <dbReference type="ARBA" id="ARBA00001420"/>
    </source>
</evidence>
<comment type="catalytic activity">
    <reaction evidence="1">
        <text>Exolytic cleavage of the (1-&gt;4)-beta-glycosidic linkage between N-acetylmuramic acid (MurNAc) and N-acetylglucosamine (GlcNAc) residues in peptidoglycan, from either the reducing or the non-reducing ends of the peptidoglycan chains, with concomitant formation of a 1,6-anhydrobond in the MurNAc residue.</text>
        <dbReference type="EC" id="4.2.2.n1"/>
    </reaction>
</comment>
<dbReference type="GO" id="GO:0008933">
    <property type="term" value="F:peptidoglycan lytic transglycosylase activity"/>
    <property type="evidence" value="ECO:0007669"/>
    <property type="project" value="TreeGrafter"/>
</dbReference>
<dbReference type="PIRSF" id="PIRSF019422">
    <property type="entry name" value="MltA"/>
    <property type="match status" value="1"/>
</dbReference>
<dbReference type="SMART" id="SM00925">
    <property type="entry name" value="MltA"/>
    <property type="match status" value="1"/>
</dbReference>
<reference evidence="8" key="1">
    <citation type="submission" date="2017-09" db="EMBL/GenBank/DDBJ databases">
        <authorList>
            <person name="Regsiter A."/>
            <person name="William W."/>
        </authorList>
    </citation>
    <scope>NUCLEOTIDE SEQUENCE [LARGE SCALE GENOMIC DNA]</scope>
    <source>
        <strain evidence="8">500-1</strain>
    </source>
</reference>
<dbReference type="PANTHER" id="PTHR30124:SF0">
    <property type="entry name" value="MEMBRANE-BOUND LYTIC MUREIN TRANSGLYCOSYLASE A"/>
    <property type="match status" value="1"/>
</dbReference>
<accession>A0A2C8F4B7</accession>
<dbReference type="KEGG" id="pprf:DPRO_0068"/>